<evidence type="ECO:0000313" key="5">
    <source>
        <dbReference type="EMBL" id="PRY97455.1"/>
    </source>
</evidence>
<reference evidence="5 6" key="1">
    <citation type="submission" date="2018-03" db="EMBL/GenBank/DDBJ databases">
        <title>Genomic Encyclopedia of Type Strains, Phase III (KMG-III): the genomes of soil and plant-associated and newly described type strains.</title>
        <authorList>
            <person name="Whitman W."/>
        </authorList>
    </citation>
    <scope>NUCLEOTIDE SEQUENCE [LARGE SCALE GENOMIC DNA]</scope>
    <source>
        <strain evidence="5 6">MWH-P2sevCIIIb</strain>
    </source>
</reference>
<evidence type="ECO:0000256" key="2">
    <source>
        <dbReference type="ARBA" id="ARBA00022729"/>
    </source>
</evidence>
<evidence type="ECO:0000313" key="6">
    <source>
        <dbReference type="Proteomes" id="UP000238308"/>
    </source>
</evidence>
<dbReference type="CDD" id="cd06343">
    <property type="entry name" value="PBP1_ABC_ligand_binding-like"/>
    <property type="match status" value="1"/>
</dbReference>
<evidence type="ECO:0000256" key="3">
    <source>
        <dbReference type="SAM" id="SignalP"/>
    </source>
</evidence>
<accession>A0A2T0XEV7</accession>
<keyword evidence="2 3" id="KW-0732">Signal</keyword>
<organism evidence="5 6">
    <name type="scientific">Jezberella montanilacus</name>
    <dbReference type="NCBI Taxonomy" id="323426"/>
    <lineage>
        <taxon>Bacteria</taxon>
        <taxon>Pseudomonadati</taxon>
        <taxon>Pseudomonadota</taxon>
        <taxon>Betaproteobacteria</taxon>
        <taxon>Burkholderiales</taxon>
        <taxon>Alcaligenaceae</taxon>
        <taxon>Jezberella</taxon>
    </lineage>
</organism>
<proteinExistence type="inferred from homology"/>
<name>A0A2T0XEV7_9BURK</name>
<dbReference type="Pfam" id="PF13458">
    <property type="entry name" value="Peripla_BP_6"/>
    <property type="match status" value="1"/>
</dbReference>
<dbReference type="RefSeq" id="WP_106227772.1">
    <property type="nucleotide sequence ID" value="NZ_PVTV01000014.1"/>
</dbReference>
<sequence>MLPCNRTLARLLQTIFASASLLLGASSQAEDGITDTEIVWGSSVPLSGPNAGYGPIGRAQRACFEYINNDLGGVKMGDGKTRKIKNLMYDDAMEPARALQNARRLISQDHVFAISGNAGTGANLGARPYYNQEKVPQVFVFSGGPMLGDKENVEKFPWTMPALLAYNTEAALYAAFIKEKFPNAKVALFNDDSGGPFFAKGFVKAAKDMGLNIVIHEEHTYSEPTIDAKIDRIAASGADVFVDATTPKFVVQALKRMAAINWKPNHIIWGVGSSIGGALQPAGTDVSKGIYSGIWLKDQANPAFANDADMKLYVEQLKKYESGLNPADQNAATGWFVCQAVKSVLERTQKPTRESFMQAARSMKGQKVALLLDGITLNTDGSMDGYPIESVQMAQFDGEKFVPVGAIINFEGKTPAP</sequence>
<dbReference type="OrthoDB" id="9777352at2"/>
<comment type="caution">
    <text evidence="5">The sequence shown here is derived from an EMBL/GenBank/DDBJ whole genome shotgun (WGS) entry which is preliminary data.</text>
</comment>
<dbReference type="PANTHER" id="PTHR47235:SF1">
    <property type="entry name" value="BLR6548 PROTEIN"/>
    <property type="match status" value="1"/>
</dbReference>
<dbReference type="EMBL" id="PVTV01000014">
    <property type="protein sequence ID" value="PRY97455.1"/>
    <property type="molecule type" value="Genomic_DNA"/>
</dbReference>
<evidence type="ECO:0000259" key="4">
    <source>
        <dbReference type="Pfam" id="PF13458"/>
    </source>
</evidence>
<dbReference type="InterPro" id="IPR028081">
    <property type="entry name" value="Leu-bd"/>
</dbReference>
<dbReference type="PANTHER" id="PTHR47235">
    <property type="entry name" value="BLR6548 PROTEIN"/>
    <property type="match status" value="1"/>
</dbReference>
<comment type="similarity">
    <text evidence="1">Belongs to the leucine-binding protein family.</text>
</comment>
<gene>
    <name evidence="5" type="ORF">BCM14_1915</name>
</gene>
<dbReference type="Proteomes" id="UP000238308">
    <property type="component" value="Unassembled WGS sequence"/>
</dbReference>
<feature type="signal peptide" evidence="3">
    <location>
        <begin position="1"/>
        <end position="29"/>
    </location>
</feature>
<feature type="domain" description="Leucine-binding protein" evidence="4">
    <location>
        <begin position="41"/>
        <end position="367"/>
    </location>
</feature>
<protein>
    <submittedName>
        <fullName evidence="5">ABC-type branched-subunit amino acid transport system substrate-binding protein</fullName>
    </submittedName>
</protein>
<keyword evidence="6" id="KW-1185">Reference proteome</keyword>
<evidence type="ECO:0000256" key="1">
    <source>
        <dbReference type="ARBA" id="ARBA00010062"/>
    </source>
</evidence>
<dbReference type="InterPro" id="IPR028082">
    <property type="entry name" value="Peripla_BP_I"/>
</dbReference>
<dbReference type="AlphaFoldDB" id="A0A2T0XEV7"/>
<dbReference type="Gene3D" id="3.40.50.2300">
    <property type="match status" value="2"/>
</dbReference>
<feature type="chain" id="PRO_5015430053" evidence="3">
    <location>
        <begin position="30"/>
        <end position="417"/>
    </location>
</feature>
<dbReference type="SUPFAM" id="SSF53822">
    <property type="entry name" value="Periplasmic binding protein-like I"/>
    <property type="match status" value="1"/>
</dbReference>